<evidence type="ECO:0000256" key="6">
    <source>
        <dbReference type="ARBA" id="ARBA00022786"/>
    </source>
</evidence>
<sequence length="111" mass="13203">MGGRLDHDRYRDWRLDVDNMSYEQLLELGEKIGNVSTGLREDQIRRCVKKTKLPMKEMIQWKCTICQEEHEEKDEIGKLKCGHLYHMYCIKQWLGQKKTCPICKTAVESQQ</sequence>
<reference evidence="10" key="3">
    <citation type="submission" date="2020-06" db="EMBL/GenBank/DDBJ databases">
        <title>Helianthus annuus Genome sequencing and assembly Release 2.</title>
        <authorList>
            <person name="Gouzy J."/>
            <person name="Langlade N."/>
            <person name="Munos S."/>
        </authorList>
    </citation>
    <scope>NUCLEOTIDE SEQUENCE</scope>
    <source>
        <tissue evidence="10">Leaves</tissue>
    </source>
</reference>
<dbReference type="Pfam" id="PF13639">
    <property type="entry name" value="zf-RING_2"/>
    <property type="match status" value="1"/>
</dbReference>
<evidence type="ECO:0000313" key="10">
    <source>
        <dbReference type="EMBL" id="KAF5756394.1"/>
    </source>
</evidence>
<dbReference type="SMART" id="SM00184">
    <property type="entry name" value="RING"/>
    <property type="match status" value="1"/>
</dbReference>
<organism evidence="11 12">
    <name type="scientific">Helianthus annuus</name>
    <name type="common">Common sunflower</name>
    <dbReference type="NCBI Taxonomy" id="4232"/>
    <lineage>
        <taxon>Eukaryota</taxon>
        <taxon>Viridiplantae</taxon>
        <taxon>Streptophyta</taxon>
        <taxon>Embryophyta</taxon>
        <taxon>Tracheophyta</taxon>
        <taxon>Spermatophyta</taxon>
        <taxon>Magnoliopsida</taxon>
        <taxon>eudicotyledons</taxon>
        <taxon>Gunneridae</taxon>
        <taxon>Pentapetalae</taxon>
        <taxon>asterids</taxon>
        <taxon>campanulids</taxon>
        <taxon>Asterales</taxon>
        <taxon>Asteraceae</taxon>
        <taxon>Asteroideae</taxon>
        <taxon>Heliantheae alliance</taxon>
        <taxon>Heliantheae</taxon>
        <taxon>Helianthus</taxon>
    </lineage>
</organism>
<dbReference type="EMBL" id="CM007906">
    <property type="protein sequence ID" value="OTF87258.1"/>
    <property type="molecule type" value="Genomic_DNA"/>
</dbReference>
<dbReference type="Proteomes" id="UP000215914">
    <property type="component" value="Chromosome 17"/>
</dbReference>
<dbReference type="EMBL" id="MNCJ02000332">
    <property type="protein sequence ID" value="KAF5756394.1"/>
    <property type="molecule type" value="Genomic_DNA"/>
</dbReference>
<dbReference type="InterPro" id="IPR001841">
    <property type="entry name" value="Znf_RING"/>
</dbReference>
<dbReference type="GO" id="GO:0061630">
    <property type="term" value="F:ubiquitin protein ligase activity"/>
    <property type="evidence" value="ECO:0000318"/>
    <property type="project" value="GO_Central"/>
</dbReference>
<keyword evidence="12" id="KW-1185">Reference proteome</keyword>
<dbReference type="InterPro" id="IPR045191">
    <property type="entry name" value="MBR1/2-like"/>
</dbReference>
<evidence type="ECO:0000256" key="1">
    <source>
        <dbReference type="ARBA" id="ARBA00000900"/>
    </source>
</evidence>
<dbReference type="GO" id="GO:0008270">
    <property type="term" value="F:zinc ion binding"/>
    <property type="evidence" value="ECO:0007669"/>
    <property type="project" value="UniProtKB-KW"/>
</dbReference>
<name>A0A251RRY9_HELAN</name>
<dbReference type="InterPro" id="IPR013083">
    <property type="entry name" value="Znf_RING/FYVE/PHD"/>
</dbReference>
<evidence type="ECO:0000256" key="5">
    <source>
        <dbReference type="ARBA" id="ARBA00022771"/>
    </source>
</evidence>
<reference evidence="11" key="2">
    <citation type="submission" date="2017-02" db="EMBL/GenBank/DDBJ databases">
        <title>Sunflower complete genome.</title>
        <authorList>
            <person name="Langlade N."/>
            <person name="Munos S."/>
        </authorList>
    </citation>
    <scope>NUCLEOTIDE SEQUENCE [LARGE SCALE GENOMIC DNA]</scope>
    <source>
        <tissue evidence="11">Leaves</tissue>
    </source>
</reference>
<evidence type="ECO:0000256" key="4">
    <source>
        <dbReference type="ARBA" id="ARBA00022723"/>
    </source>
</evidence>
<dbReference type="EC" id="2.3.2.27" evidence="2"/>
<dbReference type="OMA" id="APNIPMH"/>
<accession>A0A251RRY9</accession>
<comment type="catalytic activity">
    <reaction evidence="1">
        <text>S-ubiquitinyl-[E2 ubiquitin-conjugating enzyme]-L-cysteine + [acceptor protein]-L-lysine = [E2 ubiquitin-conjugating enzyme]-L-cysteine + N(6)-ubiquitinyl-[acceptor protein]-L-lysine.</text>
        <dbReference type="EC" id="2.3.2.27"/>
    </reaction>
</comment>
<evidence type="ECO:0000313" key="11">
    <source>
        <dbReference type="EMBL" id="OTF87258.1"/>
    </source>
</evidence>
<dbReference type="Gramene" id="mRNA:HanXRQr2_Chr17g0814131">
    <property type="protein sequence ID" value="mRNA:HanXRQr2_Chr17g0814131"/>
    <property type="gene ID" value="HanXRQr2_Chr17g0814131"/>
</dbReference>
<keyword evidence="7" id="KW-0862">Zinc</keyword>
<proteinExistence type="predicted"/>
<dbReference type="PANTHER" id="PTHR22937:SF122">
    <property type="entry name" value="RING-TYPE E3 UBIQUITIN TRANSFERASE"/>
    <property type="match status" value="1"/>
</dbReference>
<keyword evidence="4" id="KW-0479">Metal-binding</keyword>
<feature type="domain" description="RING-type" evidence="9">
    <location>
        <begin position="63"/>
        <end position="104"/>
    </location>
</feature>
<dbReference type="AlphaFoldDB" id="A0A251RRY9"/>
<evidence type="ECO:0000256" key="8">
    <source>
        <dbReference type="PROSITE-ProRule" id="PRU00175"/>
    </source>
</evidence>
<evidence type="ECO:0000256" key="7">
    <source>
        <dbReference type="ARBA" id="ARBA00022833"/>
    </source>
</evidence>
<protein>
    <recommendedName>
        <fullName evidence="2">RING-type E3 ubiquitin transferase</fullName>
        <ecNumber evidence="2">2.3.2.27</ecNumber>
    </recommendedName>
</protein>
<keyword evidence="3" id="KW-0808">Transferase</keyword>
<keyword evidence="5 8" id="KW-0863">Zinc-finger</keyword>
<dbReference type="OrthoDB" id="8062037at2759"/>
<dbReference type="PANTHER" id="PTHR22937">
    <property type="entry name" value="E3 UBIQUITIN-PROTEIN LIGASE RNF165"/>
    <property type="match status" value="1"/>
</dbReference>
<evidence type="ECO:0000313" key="12">
    <source>
        <dbReference type="Proteomes" id="UP000215914"/>
    </source>
</evidence>
<evidence type="ECO:0000256" key="3">
    <source>
        <dbReference type="ARBA" id="ARBA00022679"/>
    </source>
</evidence>
<dbReference type="PROSITE" id="PS50089">
    <property type="entry name" value="ZF_RING_2"/>
    <property type="match status" value="1"/>
</dbReference>
<dbReference type="STRING" id="4232.A0A251RRY9"/>
<dbReference type="Gene3D" id="3.30.40.10">
    <property type="entry name" value="Zinc/RING finger domain, C3HC4 (zinc finger)"/>
    <property type="match status" value="1"/>
</dbReference>
<gene>
    <name evidence="11" type="ORF">HannXRQ_Chr17g0559791</name>
    <name evidence="10" type="ORF">HanXRQr2_Chr17g0814131</name>
</gene>
<reference evidence="10 12" key="1">
    <citation type="journal article" date="2017" name="Nature">
        <title>The sunflower genome provides insights into oil metabolism, flowering and Asterid evolution.</title>
        <authorList>
            <person name="Badouin H."/>
            <person name="Gouzy J."/>
            <person name="Grassa C.J."/>
            <person name="Murat F."/>
            <person name="Staton S.E."/>
            <person name="Cottret L."/>
            <person name="Lelandais-Briere C."/>
            <person name="Owens G.L."/>
            <person name="Carrere S."/>
            <person name="Mayjonade B."/>
            <person name="Legrand L."/>
            <person name="Gill N."/>
            <person name="Kane N.C."/>
            <person name="Bowers J.E."/>
            <person name="Hubner S."/>
            <person name="Bellec A."/>
            <person name="Berard A."/>
            <person name="Berges H."/>
            <person name="Blanchet N."/>
            <person name="Boniface M.C."/>
            <person name="Brunel D."/>
            <person name="Catrice O."/>
            <person name="Chaidir N."/>
            <person name="Claudel C."/>
            <person name="Donnadieu C."/>
            <person name="Faraut T."/>
            <person name="Fievet G."/>
            <person name="Helmstetter N."/>
            <person name="King M."/>
            <person name="Knapp S.J."/>
            <person name="Lai Z."/>
            <person name="Le Paslier M.C."/>
            <person name="Lippi Y."/>
            <person name="Lorenzon L."/>
            <person name="Mandel J.R."/>
            <person name="Marage G."/>
            <person name="Marchand G."/>
            <person name="Marquand E."/>
            <person name="Bret-Mestries E."/>
            <person name="Morien E."/>
            <person name="Nambeesan S."/>
            <person name="Nguyen T."/>
            <person name="Pegot-Espagnet P."/>
            <person name="Pouilly N."/>
            <person name="Raftis F."/>
            <person name="Sallet E."/>
            <person name="Schiex T."/>
            <person name="Thomas J."/>
            <person name="Vandecasteele C."/>
            <person name="Vares D."/>
            <person name="Vear F."/>
            <person name="Vautrin S."/>
            <person name="Crespi M."/>
            <person name="Mangin B."/>
            <person name="Burke J.M."/>
            <person name="Salse J."/>
            <person name="Munos S."/>
            <person name="Vincourt P."/>
            <person name="Rieseberg L.H."/>
            <person name="Langlade N.B."/>
        </authorList>
    </citation>
    <scope>NUCLEOTIDE SEQUENCE [LARGE SCALE GENOMIC DNA]</scope>
    <source>
        <strain evidence="12">cv. SF193</strain>
        <tissue evidence="10">Leaves</tissue>
    </source>
</reference>
<dbReference type="InParanoid" id="A0A251RRY9"/>
<dbReference type="SUPFAM" id="SSF57850">
    <property type="entry name" value="RING/U-box"/>
    <property type="match status" value="1"/>
</dbReference>
<keyword evidence="6" id="KW-0833">Ubl conjugation pathway</keyword>
<evidence type="ECO:0000256" key="2">
    <source>
        <dbReference type="ARBA" id="ARBA00012483"/>
    </source>
</evidence>
<evidence type="ECO:0000259" key="9">
    <source>
        <dbReference type="PROSITE" id="PS50089"/>
    </source>
</evidence>